<evidence type="ECO:0000259" key="1">
    <source>
        <dbReference type="Pfam" id="PF12697"/>
    </source>
</evidence>
<reference evidence="2 3" key="1">
    <citation type="submission" date="2023-06" db="EMBL/GenBank/DDBJ databases">
        <title>Actinomycetospora Odt1-22.</title>
        <authorList>
            <person name="Supong K."/>
        </authorList>
    </citation>
    <scope>NUCLEOTIDE SEQUENCE [LARGE SCALE GENOMIC DNA]</scope>
    <source>
        <strain evidence="2 3">Odt1-22</strain>
    </source>
</reference>
<dbReference type="PANTHER" id="PTHR46438">
    <property type="entry name" value="ALPHA/BETA-HYDROLASES SUPERFAMILY PROTEIN"/>
    <property type="match status" value="1"/>
</dbReference>
<proteinExistence type="predicted"/>
<protein>
    <submittedName>
        <fullName evidence="2">Alpha/beta hydrolase</fullName>
    </submittedName>
</protein>
<comment type="caution">
    <text evidence="2">The sequence shown here is derived from an EMBL/GenBank/DDBJ whole genome shotgun (WGS) entry which is preliminary data.</text>
</comment>
<dbReference type="SUPFAM" id="SSF53474">
    <property type="entry name" value="alpha/beta-Hydrolases"/>
    <property type="match status" value="1"/>
</dbReference>
<dbReference type="PANTHER" id="PTHR46438:SF2">
    <property type="entry name" value="ALPHA_BETA-HYDROLASES SUPERFAMILY PROTEIN"/>
    <property type="match status" value="1"/>
</dbReference>
<feature type="domain" description="AB hydrolase-1" evidence="1">
    <location>
        <begin position="43"/>
        <end position="312"/>
    </location>
</feature>
<organism evidence="2 3">
    <name type="scientific">Actinomycetospora termitidis</name>
    <dbReference type="NCBI Taxonomy" id="3053470"/>
    <lineage>
        <taxon>Bacteria</taxon>
        <taxon>Bacillati</taxon>
        <taxon>Actinomycetota</taxon>
        <taxon>Actinomycetes</taxon>
        <taxon>Pseudonocardiales</taxon>
        <taxon>Pseudonocardiaceae</taxon>
        <taxon>Actinomycetospora</taxon>
    </lineage>
</organism>
<name>A0ABT7M684_9PSEU</name>
<dbReference type="InterPro" id="IPR000073">
    <property type="entry name" value="AB_hydrolase_1"/>
</dbReference>
<dbReference type="Gene3D" id="3.40.50.1820">
    <property type="entry name" value="alpha/beta hydrolase"/>
    <property type="match status" value="1"/>
</dbReference>
<accession>A0ABT7M684</accession>
<dbReference type="RefSeq" id="WP_286052426.1">
    <property type="nucleotide sequence ID" value="NZ_JASVWF010000002.1"/>
</dbReference>
<evidence type="ECO:0000313" key="3">
    <source>
        <dbReference type="Proteomes" id="UP001231924"/>
    </source>
</evidence>
<keyword evidence="2" id="KW-0378">Hydrolase</keyword>
<dbReference type="InterPro" id="IPR029058">
    <property type="entry name" value="AB_hydrolase_fold"/>
</dbReference>
<keyword evidence="3" id="KW-1185">Reference proteome</keyword>
<sequence length="322" mass="35537">MTPLEAADRADTFVSHAYPERTVDLGEVRMNYAVAGDASLPALLLVPGQSESWWGYEAAMGLLAEHFHVHAVDLRGQGRSTWTPGRYTLDLFGNDLVRFVDLVIGRPTLVSGMSSGGILSAWLSAYAKPGQIRGAVWEDPPLFSSEVRPAFGQGIDQAVAPVFAAWNKWLGDQWSIGDWPGLLRAMPTELPPEMLRHLPSMFPPDEDAGPPSGPPQNLREYDPEWGRAFVSGTATASCDHVTMLEQVRVPVLLTHHFRTVDERTGRLTGASSDDQARRAREIVTDAGGRIDYRSFPDMPHSMHEHAPKQYVETVLDWLATLD</sequence>
<dbReference type="Proteomes" id="UP001231924">
    <property type="component" value="Unassembled WGS sequence"/>
</dbReference>
<dbReference type="GO" id="GO:0016787">
    <property type="term" value="F:hydrolase activity"/>
    <property type="evidence" value="ECO:0007669"/>
    <property type="project" value="UniProtKB-KW"/>
</dbReference>
<evidence type="ECO:0000313" key="2">
    <source>
        <dbReference type="EMBL" id="MDL5156174.1"/>
    </source>
</evidence>
<dbReference type="Pfam" id="PF12697">
    <property type="entry name" value="Abhydrolase_6"/>
    <property type="match status" value="1"/>
</dbReference>
<dbReference type="EMBL" id="JASVWF010000002">
    <property type="protein sequence ID" value="MDL5156174.1"/>
    <property type="molecule type" value="Genomic_DNA"/>
</dbReference>
<gene>
    <name evidence="2" type="ORF">QRT03_09420</name>
</gene>